<accession>A0A1I6BNN4</accession>
<keyword evidence="9" id="KW-0482">Metalloprotease</keyword>
<evidence type="ECO:0000256" key="1">
    <source>
        <dbReference type="ARBA" id="ARBA00001941"/>
    </source>
</evidence>
<keyword evidence="7" id="KW-0479">Metal-binding</keyword>
<gene>
    <name evidence="10" type="ORF">SAMN02745910_03925</name>
</gene>
<dbReference type="PANTHER" id="PTHR34448">
    <property type="entry name" value="AMINOPEPTIDASE"/>
    <property type="match status" value="1"/>
</dbReference>
<dbReference type="SUPFAM" id="SSF144052">
    <property type="entry name" value="Thermophilic metalloprotease-like"/>
    <property type="match status" value="1"/>
</dbReference>
<keyword evidence="8" id="KW-0378">Hydrolase</keyword>
<evidence type="ECO:0000256" key="4">
    <source>
        <dbReference type="ARBA" id="ARBA00008236"/>
    </source>
</evidence>
<name>A0A1I6BNN4_9BACI</name>
<evidence type="ECO:0000256" key="2">
    <source>
        <dbReference type="ARBA" id="ARBA00001946"/>
    </source>
</evidence>
<dbReference type="InterPro" id="IPR000787">
    <property type="entry name" value="Peptidase_M29"/>
</dbReference>
<keyword evidence="5 10" id="KW-0031">Aminopeptidase</keyword>
<dbReference type="Proteomes" id="UP000182762">
    <property type="component" value="Unassembled WGS sequence"/>
</dbReference>
<evidence type="ECO:0000256" key="8">
    <source>
        <dbReference type="ARBA" id="ARBA00022801"/>
    </source>
</evidence>
<dbReference type="Pfam" id="PF02073">
    <property type="entry name" value="Peptidase_M29"/>
    <property type="match status" value="1"/>
</dbReference>
<comment type="similarity">
    <text evidence="4">Belongs to the peptidase M29 family.</text>
</comment>
<reference evidence="10 11" key="1">
    <citation type="submission" date="2016-10" db="EMBL/GenBank/DDBJ databases">
        <authorList>
            <person name="Varghese N."/>
            <person name="Submissions S."/>
        </authorList>
    </citation>
    <scope>NUCLEOTIDE SEQUENCE [LARGE SCALE GENOMIC DNA]</scope>
    <source>
        <strain evidence="10 11">DSM 13796</strain>
    </source>
</reference>
<keyword evidence="11" id="KW-1185">Reference proteome</keyword>
<evidence type="ECO:0000256" key="6">
    <source>
        <dbReference type="ARBA" id="ARBA00022670"/>
    </source>
</evidence>
<evidence type="ECO:0000256" key="9">
    <source>
        <dbReference type="ARBA" id="ARBA00023049"/>
    </source>
</evidence>
<comment type="cofactor">
    <cofactor evidence="3">
        <name>Zn(2+)</name>
        <dbReference type="ChEBI" id="CHEBI:29105"/>
    </cofactor>
</comment>
<dbReference type="RefSeq" id="WP_061802484.1">
    <property type="nucleotide sequence ID" value="NZ_FOXX01000011.1"/>
</dbReference>
<proteinExistence type="inferred from homology"/>
<evidence type="ECO:0000313" key="10">
    <source>
        <dbReference type="EMBL" id="SFQ82526.1"/>
    </source>
</evidence>
<comment type="caution">
    <text evidence="10">The sequence shown here is derived from an EMBL/GenBank/DDBJ whole genome shotgun (WGS) entry which is preliminary data.</text>
</comment>
<comment type="cofactor">
    <cofactor evidence="1">
        <name>Co(2+)</name>
        <dbReference type="ChEBI" id="CHEBI:48828"/>
    </cofactor>
</comment>
<evidence type="ECO:0000256" key="7">
    <source>
        <dbReference type="ARBA" id="ARBA00022723"/>
    </source>
</evidence>
<dbReference type="PANTHER" id="PTHR34448:SF1">
    <property type="entry name" value="BLL6088 PROTEIN"/>
    <property type="match status" value="1"/>
</dbReference>
<organism evidence="10 11">
    <name type="scientific">Priestia endophytica DSM 13796</name>
    <dbReference type="NCBI Taxonomy" id="1121089"/>
    <lineage>
        <taxon>Bacteria</taxon>
        <taxon>Bacillati</taxon>
        <taxon>Bacillota</taxon>
        <taxon>Bacilli</taxon>
        <taxon>Bacillales</taxon>
        <taxon>Bacillaceae</taxon>
        <taxon>Priestia</taxon>
    </lineage>
</organism>
<protein>
    <submittedName>
        <fullName evidence="10">Leucyl aminopeptidase (Aminopeptidase T)</fullName>
    </submittedName>
</protein>
<dbReference type="Gene3D" id="3.40.1830.10">
    <property type="entry name" value="Thermophilic metalloprotease (M29)"/>
    <property type="match status" value="1"/>
</dbReference>
<evidence type="ECO:0000256" key="3">
    <source>
        <dbReference type="ARBA" id="ARBA00001947"/>
    </source>
</evidence>
<comment type="cofactor">
    <cofactor evidence="2">
        <name>Mg(2+)</name>
        <dbReference type="ChEBI" id="CHEBI:18420"/>
    </cofactor>
</comment>
<sequence>MRDSRISTLASLLTHHSIKVKEGERVLIKAHLIARPLVLELIDEIYKAGAYPYVDILDDEISKHIAMGYEKTQLETSAAWEMQKYKDVDCVIAVIGEENDAELAEVPSEKHRIRGEVMRPVQQFYINNRRWTLLNYPTKALAQKAGMSTSRFEDYLLDVCTIDYSKMYEAMKPLKELMERTDRVRLVGKGTDLSFSIKGIEAIMCAGEANVPDGEVFTAPIKDSVNGTITFNTPCPYRGTTFTDVSLTFENGKIVKAEADKTEKLNDILDTDEGSRYIGEFAIGVHPLIQEPMGDILFDEKIGGSLHFTPGEAYEEADNGNRSAIHWDMVLIQRPEYGGGEIYFDDVLIRKDGEFVLEELKGLNRENLL</sequence>
<keyword evidence="6" id="KW-0645">Protease</keyword>
<dbReference type="GeneID" id="93712499"/>
<dbReference type="InterPro" id="IPR052170">
    <property type="entry name" value="M29_Exopeptidase"/>
</dbReference>
<dbReference type="EMBL" id="FOXX01000011">
    <property type="protein sequence ID" value="SFQ82526.1"/>
    <property type="molecule type" value="Genomic_DNA"/>
</dbReference>
<evidence type="ECO:0000256" key="5">
    <source>
        <dbReference type="ARBA" id="ARBA00022438"/>
    </source>
</evidence>
<dbReference type="GO" id="GO:0004177">
    <property type="term" value="F:aminopeptidase activity"/>
    <property type="evidence" value="ECO:0007669"/>
    <property type="project" value="UniProtKB-KW"/>
</dbReference>
<evidence type="ECO:0000313" key="11">
    <source>
        <dbReference type="Proteomes" id="UP000182762"/>
    </source>
</evidence>
<dbReference type="InterPro" id="IPR035097">
    <property type="entry name" value="M29_N-terminal"/>
</dbReference>